<protein>
    <recommendedName>
        <fullName evidence="3">HTH luxR-type domain-containing protein</fullName>
    </recommendedName>
</protein>
<dbReference type="PANTHER" id="PTHR16305">
    <property type="entry name" value="TESTICULAR SOLUBLE ADENYLYL CYCLASE"/>
    <property type="match status" value="1"/>
</dbReference>
<dbReference type="SMART" id="SM00421">
    <property type="entry name" value="HTH_LUXR"/>
    <property type="match status" value="1"/>
</dbReference>
<proteinExistence type="predicted"/>
<feature type="domain" description="HTH luxR-type" evidence="3">
    <location>
        <begin position="846"/>
        <end position="911"/>
    </location>
</feature>
<dbReference type="GO" id="GO:0003677">
    <property type="term" value="F:DNA binding"/>
    <property type="evidence" value="ECO:0007669"/>
    <property type="project" value="InterPro"/>
</dbReference>
<dbReference type="SUPFAM" id="SSF48452">
    <property type="entry name" value="TPR-like"/>
    <property type="match status" value="1"/>
</dbReference>
<dbReference type="InterPro" id="IPR027417">
    <property type="entry name" value="P-loop_NTPase"/>
</dbReference>
<dbReference type="InterPro" id="IPR041664">
    <property type="entry name" value="AAA_16"/>
</dbReference>
<reference evidence="4 5" key="1">
    <citation type="submission" date="2016-06" db="EMBL/GenBank/DDBJ databases">
        <authorList>
            <person name="Kjaerup R.B."/>
            <person name="Dalgaard T.S."/>
            <person name="Juul-Madsen H.R."/>
        </authorList>
    </citation>
    <scope>NUCLEOTIDE SEQUENCE [LARGE SCALE GENOMIC DNA]</scope>
    <source>
        <strain evidence="4 5">1276495.2</strain>
    </source>
</reference>
<evidence type="ECO:0000313" key="5">
    <source>
        <dbReference type="Proteomes" id="UP000093925"/>
    </source>
</evidence>
<keyword evidence="2" id="KW-0067">ATP-binding</keyword>
<dbReference type="GO" id="GO:0005737">
    <property type="term" value="C:cytoplasm"/>
    <property type="evidence" value="ECO:0007669"/>
    <property type="project" value="TreeGrafter"/>
</dbReference>
<dbReference type="PROSITE" id="PS50043">
    <property type="entry name" value="HTH_LUXR_2"/>
    <property type="match status" value="1"/>
</dbReference>
<dbReference type="InterPro" id="IPR036388">
    <property type="entry name" value="WH-like_DNA-bd_sf"/>
</dbReference>
<dbReference type="Proteomes" id="UP000093925">
    <property type="component" value="Unassembled WGS sequence"/>
</dbReference>
<dbReference type="SUPFAM" id="SSF52540">
    <property type="entry name" value="P-loop containing nucleoside triphosphate hydrolases"/>
    <property type="match status" value="1"/>
</dbReference>
<gene>
    <name evidence="4" type="ORF">A5640_27720</name>
</gene>
<name>A0A1A3KWE8_MYCAS</name>
<dbReference type="InterPro" id="IPR016032">
    <property type="entry name" value="Sig_transdc_resp-reg_C-effctor"/>
</dbReference>
<evidence type="ECO:0000256" key="1">
    <source>
        <dbReference type="ARBA" id="ARBA00022741"/>
    </source>
</evidence>
<dbReference type="RefSeq" id="WP_065138519.1">
    <property type="nucleotide sequence ID" value="NZ_LZLM01000018.1"/>
</dbReference>
<evidence type="ECO:0000313" key="4">
    <source>
        <dbReference type="EMBL" id="OBJ89537.1"/>
    </source>
</evidence>
<dbReference type="SUPFAM" id="SSF46894">
    <property type="entry name" value="C-terminal effector domain of the bipartite response regulators"/>
    <property type="match status" value="1"/>
</dbReference>
<dbReference type="InterPro" id="IPR011990">
    <property type="entry name" value="TPR-like_helical_dom_sf"/>
</dbReference>
<keyword evidence="1" id="KW-0547">Nucleotide-binding</keyword>
<comment type="caution">
    <text evidence="4">The sequence shown here is derived from an EMBL/GenBank/DDBJ whole genome shotgun (WGS) entry which is preliminary data.</text>
</comment>
<dbReference type="GO" id="GO:0005524">
    <property type="term" value="F:ATP binding"/>
    <property type="evidence" value="ECO:0007669"/>
    <property type="project" value="UniProtKB-KW"/>
</dbReference>
<sequence>MLHGRERECAQVDCLLAAARAGHSGTLVLRGEAGVGKSALLEFAAANATGMRLLRTGGVPTEAQLPFAALHTMLLPVLDRGGAIPDRQRAALLGAFGLGPATDEGRFLTSLAVLSLLAETAESGPVLCLIDDAQYLDGPSAEALTFAARRVHAEGIVMLFAAREDPARHFAAADLPQVRLEGLGPEAAADMLAERAGVPVAEPVRDRLVGDTLGNPLALAELARSLSVDHIAGRTPLPDPLPVSTDLERFYLDRAGDLPPETQTMLLVAAAHDSGQLDGVLRAAQALGAGPATLDQAEAAGLLRVQSGLVAFAQPLMRSAIYGGASSQRRRQVEWVLAACLDDDDDADRKAWHLAKAAAGPDADAAEALYAAGCRAGVRGGHDAAAAAFERSAALSPTPALRAARLADAAAAAWSAGQPERARNFLDQALPLADSAQLRARIAHLHGQIEAHCGAPSAAYAILVGGSELITALDPARAAQMLGEAGQLAWAGGDLMRLNEIGGRLAALSAVQDSNFVAGHVIQGLAGLLRGDTTATAARLRAAVEMATVSREPRVLMGAAAGAMFLGEDSRAIELFSTAVAKTRAAAELALLPLLLGPLAMVEMLTSRYATALADATEGLRLAEETGQHNPAAHLHGVLALIAAVQGRAQDCRDHADAALAQAISFRLGPHAAIASWALATLDLGAARPAEAFDRLEALAGAAPGEGNQMVSLMATSDLVEAAVRTHRSAVAAAHLNRLQVWAHDTGAHWAQALVARCHGLLATDDAQDGHFGVALDLHAQGGRPLDTARTQLLYGERLRRRRRRSEARKVLSSALETFERLGATPWAEQARTELLATGATARKRDPGTTEELTPQELQIARFVSAGETNRSIATLMFLSPRTVDYHLRKIFVKLGLSSRAELIRMSLSDNAGQLT</sequence>
<dbReference type="CDD" id="cd06170">
    <property type="entry name" value="LuxR_C_like"/>
    <property type="match status" value="1"/>
</dbReference>
<evidence type="ECO:0000259" key="3">
    <source>
        <dbReference type="PROSITE" id="PS50043"/>
    </source>
</evidence>
<dbReference type="GO" id="GO:0006355">
    <property type="term" value="P:regulation of DNA-templated transcription"/>
    <property type="evidence" value="ECO:0007669"/>
    <property type="project" value="InterPro"/>
</dbReference>
<organism evidence="4 5">
    <name type="scientific">Mycobacterium asiaticum</name>
    <dbReference type="NCBI Taxonomy" id="1790"/>
    <lineage>
        <taxon>Bacteria</taxon>
        <taxon>Bacillati</taxon>
        <taxon>Actinomycetota</taxon>
        <taxon>Actinomycetes</taxon>
        <taxon>Mycobacteriales</taxon>
        <taxon>Mycobacteriaceae</taxon>
        <taxon>Mycobacterium</taxon>
    </lineage>
</organism>
<dbReference type="InterPro" id="IPR000792">
    <property type="entry name" value="Tscrpt_reg_LuxR_C"/>
</dbReference>
<dbReference type="EMBL" id="LZLM01000018">
    <property type="protein sequence ID" value="OBJ89537.1"/>
    <property type="molecule type" value="Genomic_DNA"/>
</dbReference>
<dbReference type="GO" id="GO:0004016">
    <property type="term" value="F:adenylate cyclase activity"/>
    <property type="evidence" value="ECO:0007669"/>
    <property type="project" value="TreeGrafter"/>
</dbReference>
<dbReference type="Pfam" id="PF13191">
    <property type="entry name" value="AAA_16"/>
    <property type="match status" value="1"/>
</dbReference>
<dbReference type="PRINTS" id="PR00038">
    <property type="entry name" value="HTHLUXR"/>
</dbReference>
<accession>A0A1A3KWE8</accession>
<evidence type="ECO:0000256" key="2">
    <source>
        <dbReference type="ARBA" id="ARBA00022840"/>
    </source>
</evidence>
<dbReference type="AlphaFoldDB" id="A0A1A3KWE8"/>
<dbReference type="Gene3D" id="1.10.10.10">
    <property type="entry name" value="Winged helix-like DNA-binding domain superfamily/Winged helix DNA-binding domain"/>
    <property type="match status" value="1"/>
</dbReference>
<dbReference type="PANTHER" id="PTHR16305:SF35">
    <property type="entry name" value="TRANSCRIPTIONAL ACTIVATOR DOMAIN"/>
    <property type="match status" value="1"/>
</dbReference>
<dbReference type="Pfam" id="PF00196">
    <property type="entry name" value="GerE"/>
    <property type="match status" value="1"/>
</dbReference>